<evidence type="ECO:0000259" key="2">
    <source>
        <dbReference type="SMART" id="SM00382"/>
    </source>
</evidence>
<dbReference type="EMBL" id="WKJJ01000031">
    <property type="protein sequence ID" value="MRV76402.1"/>
    <property type="molecule type" value="Genomic_DNA"/>
</dbReference>
<proteinExistence type="predicted"/>
<dbReference type="RefSeq" id="WP_154381872.1">
    <property type="nucleotide sequence ID" value="NZ_WKJJ01000031.1"/>
</dbReference>
<dbReference type="InterPro" id="IPR036366">
    <property type="entry name" value="PGBDSf"/>
</dbReference>
<feature type="domain" description="AAA+ ATPase" evidence="2">
    <location>
        <begin position="42"/>
        <end position="188"/>
    </location>
</feature>
<dbReference type="InterPro" id="IPR049945">
    <property type="entry name" value="AAA_22"/>
</dbReference>
<organism evidence="3 4">
    <name type="scientific">Pseudoduganella rivuli</name>
    <dbReference type="NCBI Taxonomy" id="2666085"/>
    <lineage>
        <taxon>Bacteria</taxon>
        <taxon>Pseudomonadati</taxon>
        <taxon>Pseudomonadota</taxon>
        <taxon>Betaproteobacteria</taxon>
        <taxon>Burkholderiales</taxon>
        <taxon>Oxalobacteraceae</taxon>
        <taxon>Telluria group</taxon>
        <taxon>Pseudoduganella</taxon>
    </lineage>
</organism>
<dbReference type="SMART" id="SM00382">
    <property type="entry name" value="AAA"/>
    <property type="match status" value="1"/>
</dbReference>
<sequence>MYTQFFQLKQSPFSIAPDPRYLYMSERHREALAHLLYGVGSGGGFVLLTGEIGAGKTTVCRCFMEQIPANCELGYIFNPRLTVEELLQSVCEEFRIALPDHAAHSVKGYIDAINRHLLASHAAGRNNVLVIDEAQNLSAAVLEQLRLLTNLETSERKLLQIILIGQPELRAMLARPELEQLAQRVIARYHLGSLSVEETGSYIGHRLAVAGAHGTPFPRPLMSVIHGMTGGVPRRINLLCDRALLGAYVENTHTVTRAILRRAGAEVFADMASAPQSARRRWHYAAAGVLAGAALTGAAAWQFLPGATAPSTVSTAGAGSQGGQVSAAMPGTAPAVAQGAPAQSAEATPGGDAALRQLAALWGQHVPEGDFCASAARLNLRCLRGKGGLDELRALDRPAVLQLTDGVVPRYALLASLDERNAVLQVGGKTETMAPATLALRFDGAYTTLWRAPRAWRDEVVEGDRGPDVDWLARRLADINGTNKPRDNRPLDGATLQLLRKFQQAQGLKVDGVAGPKTMIRLQQLAGMQEPHLTRAAGTATVATAVAGK</sequence>
<accession>A0A7X2IV61</accession>
<dbReference type="GO" id="GO:0016887">
    <property type="term" value="F:ATP hydrolysis activity"/>
    <property type="evidence" value="ECO:0007669"/>
    <property type="project" value="InterPro"/>
</dbReference>
<dbReference type="InterPro" id="IPR027417">
    <property type="entry name" value="P-loop_NTPase"/>
</dbReference>
<gene>
    <name evidence="3" type="ORF">GJ700_32295</name>
</gene>
<dbReference type="AlphaFoldDB" id="A0A7X2IV61"/>
<feature type="region of interest" description="Disordered" evidence="1">
    <location>
        <begin position="312"/>
        <end position="349"/>
    </location>
</feature>
<evidence type="ECO:0000313" key="3">
    <source>
        <dbReference type="EMBL" id="MRV76402.1"/>
    </source>
</evidence>
<dbReference type="PANTHER" id="PTHR35894">
    <property type="entry name" value="GENERAL SECRETION PATHWAY PROTEIN A-RELATED"/>
    <property type="match status" value="1"/>
</dbReference>
<feature type="compositionally biased region" description="Low complexity" evidence="1">
    <location>
        <begin position="312"/>
        <end position="328"/>
    </location>
</feature>
<dbReference type="Gene3D" id="1.10.101.10">
    <property type="entry name" value="PGBD-like superfamily/PGBD"/>
    <property type="match status" value="1"/>
</dbReference>
<dbReference type="Proteomes" id="UP000446768">
    <property type="component" value="Unassembled WGS sequence"/>
</dbReference>
<dbReference type="InterPro" id="IPR036365">
    <property type="entry name" value="PGBD-like_sf"/>
</dbReference>
<reference evidence="3 4" key="1">
    <citation type="submission" date="2019-11" db="EMBL/GenBank/DDBJ databases">
        <title>Novel species isolated from a subtropical stream in China.</title>
        <authorList>
            <person name="Lu H."/>
        </authorList>
    </citation>
    <scope>NUCLEOTIDE SEQUENCE [LARGE SCALE GENOMIC DNA]</scope>
    <source>
        <strain evidence="3 4">FT92W</strain>
    </source>
</reference>
<dbReference type="SUPFAM" id="SSF52540">
    <property type="entry name" value="P-loop containing nucleoside triphosphate hydrolases"/>
    <property type="match status" value="1"/>
</dbReference>
<evidence type="ECO:0000256" key="1">
    <source>
        <dbReference type="SAM" id="MobiDB-lite"/>
    </source>
</evidence>
<dbReference type="InterPro" id="IPR052026">
    <property type="entry name" value="ExeA_AAA_ATPase_DNA-bind"/>
</dbReference>
<name>A0A7X2IV61_9BURK</name>
<comment type="caution">
    <text evidence="3">The sequence shown here is derived from an EMBL/GenBank/DDBJ whole genome shotgun (WGS) entry which is preliminary data.</text>
</comment>
<dbReference type="Gene3D" id="3.90.70.10">
    <property type="entry name" value="Cysteine proteinases"/>
    <property type="match status" value="1"/>
</dbReference>
<dbReference type="Pfam" id="PF13401">
    <property type="entry name" value="AAA_22"/>
    <property type="match status" value="1"/>
</dbReference>
<dbReference type="SUPFAM" id="SSF47090">
    <property type="entry name" value="PGBD-like"/>
    <property type="match status" value="1"/>
</dbReference>
<dbReference type="Pfam" id="PF01471">
    <property type="entry name" value="PG_binding_1"/>
    <property type="match status" value="1"/>
</dbReference>
<keyword evidence="4" id="KW-1185">Reference proteome</keyword>
<dbReference type="InterPro" id="IPR003593">
    <property type="entry name" value="AAA+_ATPase"/>
</dbReference>
<dbReference type="InterPro" id="IPR002477">
    <property type="entry name" value="Peptidoglycan-bd-like"/>
</dbReference>
<protein>
    <submittedName>
        <fullName evidence="3">AAA family ATPase</fullName>
    </submittedName>
</protein>
<evidence type="ECO:0000313" key="4">
    <source>
        <dbReference type="Proteomes" id="UP000446768"/>
    </source>
</evidence>
<dbReference type="PANTHER" id="PTHR35894:SF1">
    <property type="entry name" value="PHOSPHORIBULOKINASE _ URIDINE KINASE FAMILY"/>
    <property type="match status" value="1"/>
</dbReference>
<dbReference type="Gene3D" id="3.40.50.300">
    <property type="entry name" value="P-loop containing nucleotide triphosphate hydrolases"/>
    <property type="match status" value="1"/>
</dbReference>